<dbReference type="InterPro" id="IPR017850">
    <property type="entry name" value="Alkaline_phosphatase_core_sf"/>
</dbReference>
<dbReference type="EMBL" id="FUKI01000077">
    <property type="protein sequence ID" value="SJM90913.1"/>
    <property type="molecule type" value="Genomic_DNA"/>
</dbReference>
<feature type="transmembrane region" description="Helical" evidence="1">
    <location>
        <begin position="156"/>
        <end position="177"/>
    </location>
</feature>
<dbReference type="GO" id="GO:0005886">
    <property type="term" value="C:plasma membrane"/>
    <property type="evidence" value="ECO:0007669"/>
    <property type="project" value="UniProtKB-SubCell"/>
</dbReference>
<dbReference type="GO" id="GO:0009244">
    <property type="term" value="P:lipopolysaccharide core region biosynthetic process"/>
    <property type="evidence" value="ECO:0007669"/>
    <property type="project" value="TreeGrafter"/>
</dbReference>
<feature type="transmembrane region" description="Helical" evidence="1">
    <location>
        <begin position="77"/>
        <end position="97"/>
    </location>
</feature>
<name>A0A1R4H3T0_9GAMM</name>
<feature type="transmembrane region" description="Helical" evidence="1">
    <location>
        <begin position="126"/>
        <end position="144"/>
    </location>
</feature>
<dbReference type="GO" id="GO:0016787">
    <property type="term" value="F:hydrolase activity"/>
    <property type="evidence" value="ECO:0007669"/>
    <property type="project" value="UniProtKB-KW"/>
</dbReference>
<evidence type="ECO:0000313" key="3">
    <source>
        <dbReference type="EMBL" id="SJM90913.1"/>
    </source>
</evidence>
<dbReference type="InterPro" id="IPR000917">
    <property type="entry name" value="Sulfatase_N"/>
</dbReference>
<proteinExistence type="predicted"/>
<dbReference type="AlphaFoldDB" id="A0A1R4H3T0"/>
<dbReference type="PANTHER" id="PTHR30443:SF0">
    <property type="entry name" value="PHOSPHOETHANOLAMINE TRANSFERASE EPTA"/>
    <property type="match status" value="1"/>
</dbReference>
<dbReference type="SUPFAM" id="SSF53649">
    <property type="entry name" value="Alkaline phosphatase-like"/>
    <property type="match status" value="1"/>
</dbReference>
<dbReference type="EC" id="3.1.6.-" evidence="3"/>
<dbReference type="GO" id="GO:0016776">
    <property type="term" value="F:phosphotransferase activity, phosphate group as acceptor"/>
    <property type="evidence" value="ECO:0007669"/>
    <property type="project" value="TreeGrafter"/>
</dbReference>
<feature type="domain" description="Sulfatase N-terminal" evidence="2">
    <location>
        <begin position="285"/>
        <end position="489"/>
    </location>
</feature>
<sequence>MNIKNTAVNKNSFLIFSLVFLFFIMERPSIINGLIRIYGMNFGFILKITYIFAILLISSIGFFAIYYAANIKSKYKWIFFILILFPTLITDVFGMIFTQPMFYGDYLGIKLAIANINDALSEYGKLLLYPLIRGIFLFLAFRLSTTFINNSGIKSIVLIACYMIIFTSICVFKKGGYTGKIPSLFSVYSFEIASLFDKKKYDYNYKGALFNPNGNKKDNIVLIVDESIRSDFINGKEPSAGLNVKTNKNWNVYDFGIATSGSNCSATSNIILRKGPKPDNLDVTIYQNPLIWDYAKKSGYKTTLIDAQNNGKNHDYFDTEEREMIDNNVNTTEYKSDTDIAIALKGLLKNTGNFIMVIKRGAHFPYAKSYPDSFKPEFKWDYINKNPTRIEYARAISYQTGGFFEELLKESVTPSTLMIYTSDHGQNLKDAPGGTHCTATGEPYPGEGIVPLLLIANETSDLISSSSKKNYNNTSHFNIFSTLLYYFGYENNDYLKHYEPALIEPINKYGYFSYGSPFGYFNSKPLFKKVD</sequence>
<organism evidence="3 4">
    <name type="scientific">Crenothrix polyspora</name>
    <dbReference type="NCBI Taxonomy" id="360316"/>
    <lineage>
        <taxon>Bacteria</taxon>
        <taxon>Pseudomonadati</taxon>
        <taxon>Pseudomonadota</taxon>
        <taxon>Gammaproteobacteria</taxon>
        <taxon>Methylococcales</taxon>
        <taxon>Crenotrichaceae</taxon>
        <taxon>Crenothrix</taxon>
    </lineage>
</organism>
<evidence type="ECO:0000259" key="2">
    <source>
        <dbReference type="Pfam" id="PF00884"/>
    </source>
</evidence>
<dbReference type="Pfam" id="PF00884">
    <property type="entry name" value="Sulfatase"/>
    <property type="match status" value="1"/>
</dbReference>
<keyword evidence="1" id="KW-1133">Transmembrane helix</keyword>
<dbReference type="Proteomes" id="UP000195667">
    <property type="component" value="Unassembled WGS sequence"/>
</dbReference>
<gene>
    <name evidence="3" type="ORF">CRENPOLYSF1_1680001</name>
</gene>
<keyword evidence="3" id="KW-0378">Hydrolase</keyword>
<evidence type="ECO:0000256" key="1">
    <source>
        <dbReference type="SAM" id="Phobius"/>
    </source>
</evidence>
<dbReference type="RefSeq" id="WP_087142731.1">
    <property type="nucleotide sequence ID" value="NZ_FUKI01000077.1"/>
</dbReference>
<feature type="transmembrane region" description="Helical" evidence="1">
    <location>
        <begin position="43"/>
        <end position="65"/>
    </location>
</feature>
<dbReference type="PANTHER" id="PTHR30443">
    <property type="entry name" value="INNER MEMBRANE PROTEIN"/>
    <property type="match status" value="1"/>
</dbReference>
<protein>
    <submittedName>
        <fullName evidence="3">Putative Arylsulfatase</fullName>
        <ecNumber evidence="3">3.1.6.-</ecNumber>
    </submittedName>
</protein>
<dbReference type="OrthoDB" id="9786870at2"/>
<dbReference type="Gene3D" id="3.40.720.10">
    <property type="entry name" value="Alkaline Phosphatase, subunit A"/>
    <property type="match status" value="1"/>
</dbReference>
<evidence type="ECO:0000313" key="4">
    <source>
        <dbReference type="Proteomes" id="UP000195667"/>
    </source>
</evidence>
<dbReference type="InterPro" id="IPR040423">
    <property type="entry name" value="PEA_transferase"/>
</dbReference>
<reference evidence="4" key="1">
    <citation type="submission" date="2017-02" db="EMBL/GenBank/DDBJ databases">
        <authorList>
            <person name="Daims H."/>
        </authorList>
    </citation>
    <scope>NUCLEOTIDE SEQUENCE [LARGE SCALE GENOMIC DNA]</scope>
</reference>
<keyword evidence="4" id="KW-1185">Reference proteome</keyword>
<keyword evidence="1" id="KW-0812">Transmembrane</keyword>
<accession>A0A1R4H3T0</accession>
<keyword evidence="1" id="KW-0472">Membrane</keyword>